<dbReference type="InterPro" id="IPR003594">
    <property type="entry name" value="HATPase_dom"/>
</dbReference>
<comment type="subcellular location">
    <subcellularLocation>
        <location evidence="10">Cytoplasm</location>
    </subcellularLocation>
</comment>
<evidence type="ECO:0000256" key="1">
    <source>
        <dbReference type="ARBA" id="ARBA00000185"/>
    </source>
</evidence>
<dbReference type="SMART" id="SM00433">
    <property type="entry name" value="TOP2c"/>
    <property type="match status" value="1"/>
</dbReference>
<dbReference type="GO" id="GO:0005737">
    <property type="term" value="C:cytoplasm"/>
    <property type="evidence" value="ECO:0007669"/>
    <property type="project" value="UniProtKB-SubCell"/>
</dbReference>
<dbReference type="InterPro" id="IPR006171">
    <property type="entry name" value="TOPRIM_dom"/>
</dbReference>
<feature type="domain" description="Toprim" evidence="11">
    <location>
        <begin position="433"/>
        <end position="547"/>
    </location>
</feature>
<dbReference type="InterPro" id="IPR000565">
    <property type="entry name" value="Topo_IIA_B"/>
</dbReference>
<dbReference type="FunFam" id="3.40.50.670:FF:000002">
    <property type="entry name" value="DNA gyrase subunit B"/>
    <property type="match status" value="1"/>
</dbReference>
<dbReference type="NCBIfam" id="NF004189">
    <property type="entry name" value="PRK05644.1"/>
    <property type="match status" value="1"/>
</dbReference>
<dbReference type="InterPro" id="IPR034160">
    <property type="entry name" value="TOPRIM_GyrB"/>
</dbReference>
<dbReference type="PROSITE" id="PS00177">
    <property type="entry name" value="TOPOISOMERASE_II"/>
    <property type="match status" value="1"/>
</dbReference>
<keyword evidence="3 10" id="KW-0479">Metal-binding</keyword>
<comment type="similarity">
    <text evidence="2 10">Belongs to the type II topoisomerase GyrB family.</text>
</comment>
<dbReference type="GO" id="GO:0006265">
    <property type="term" value="P:DNA topological change"/>
    <property type="evidence" value="ECO:0007669"/>
    <property type="project" value="UniProtKB-UniRule"/>
</dbReference>
<evidence type="ECO:0000256" key="3">
    <source>
        <dbReference type="ARBA" id="ARBA00022723"/>
    </source>
</evidence>
<dbReference type="GO" id="GO:0003677">
    <property type="term" value="F:DNA binding"/>
    <property type="evidence" value="ECO:0007669"/>
    <property type="project" value="UniProtKB-KW"/>
</dbReference>
<dbReference type="eggNOG" id="COG0187">
    <property type="taxonomic scope" value="Bacteria"/>
</dbReference>
<dbReference type="InterPro" id="IPR013760">
    <property type="entry name" value="Topo_IIA-like_dom_sf"/>
</dbReference>
<comment type="subunit">
    <text evidence="10">Heterotetramer, composed of two GyrA and two GyrB chains. In the heterotetramer, GyrA contains the active site tyrosine that forms a transient covalent intermediate with DNA, while GyrB binds cofactors and catalyzes ATP hydrolysis.</text>
</comment>
<dbReference type="Gene3D" id="3.30.230.10">
    <property type="match status" value="1"/>
</dbReference>
<dbReference type="Gene3D" id="3.30.565.10">
    <property type="entry name" value="Histidine kinase-like ATPase, C-terminal domain"/>
    <property type="match status" value="1"/>
</dbReference>
<dbReference type="CDD" id="cd00822">
    <property type="entry name" value="TopoII_Trans_DNA_gyrase"/>
    <property type="match status" value="1"/>
</dbReference>
<evidence type="ECO:0000256" key="6">
    <source>
        <dbReference type="ARBA" id="ARBA00022842"/>
    </source>
</evidence>
<evidence type="ECO:0000256" key="8">
    <source>
        <dbReference type="ARBA" id="ARBA00023125"/>
    </source>
</evidence>
<dbReference type="AlphaFoldDB" id="A0A0F6CLJ6"/>
<feature type="binding site" evidence="10">
    <location>
        <position position="512"/>
    </location>
    <ligand>
        <name>Mg(2+)</name>
        <dbReference type="ChEBI" id="CHEBI:18420"/>
        <label>1</label>
        <note>catalytic</note>
    </ligand>
</feature>
<evidence type="ECO:0000256" key="4">
    <source>
        <dbReference type="ARBA" id="ARBA00022741"/>
    </source>
</evidence>
<dbReference type="InterPro" id="IPR018522">
    <property type="entry name" value="TopoIIA_CS"/>
</dbReference>
<dbReference type="Pfam" id="PF00986">
    <property type="entry name" value="DNA_gyraseB_C"/>
    <property type="match status" value="1"/>
</dbReference>
<evidence type="ECO:0000256" key="5">
    <source>
        <dbReference type="ARBA" id="ARBA00022840"/>
    </source>
</evidence>
<dbReference type="EMBL" id="CP006916">
    <property type="protein sequence ID" value="AHB99968.1"/>
    <property type="molecule type" value="Genomic_DNA"/>
</dbReference>
<dbReference type="InterPro" id="IPR013759">
    <property type="entry name" value="Topo_IIA_B_C"/>
</dbReference>
<dbReference type="InterPro" id="IPR036890">
    <property type="entry name" value="HATPase_C_sf"/>
</dbReference>
<feature type="binding site" evidence="10">
    <location>
        <position position="512"/>
    </location>
    <ligand>
        <name>Mg(2+)</name>
        <dbReference type="ChEBI" id="CHEBI:18420"/>
        <label>2</label>
    </ligand>
</feature>
<dbReference type="Proteomes" id="UP000018735">
    <property type="component" value="Chromosome"/>
</dbReference>
<feature type="binding site" evidence="10">
    <location>
        <position position="439"/>
    </location>
    <ligand>
        <name>Mg(2+)</name>
        <dbReference type="ChEBI" id="CHEBI:18420"/>
        <label>1</label>
        <note>catalytic</note>
    </ligand>
</feature>
<evidence type="ECO:0000313" key="12">
    <source>
        <dbReference type="EMBL" id="AHB99968.1"/>
    </source>
</evidence>
<keyword evidence="9 10" id="KW-0413">Isomerase</keyword>
<dbReference type="SMART" id="SM00387">
    <property type="entry name" value="HATPase_c"/>
    <property type="match status" value="1"/>
</dbReference>
<comment type="cofactor">
    <cofactor evidence="10">
        <name>Mg(2+)</name>
        <dbReference type="ChEBI" id="CHEBI:18420"/>
    </cofactor>
    <cofactor evidence="10">
        <name>Mn(2+)</name>
        <dbReference type="ChEBI" id="CHEBI:29035"/>
    </cofactor>
    <cofactor evidence="10">
        <name>Ca(2+)</name>
        <dbReference type="ChEBI" id="CHEBI:29108"/>
    </cofactor>
    <text evidence="10">Binds two Mg(2+) per subunit. The magnesium ions form salt bridges with both the protein and the DNA. Can also accept other divalent metal cations, such as Mn(2+) or Ca(2+).</text>
</comment>
<feature type="site" description="Interaction with DNA" evidence="10">
    <location>
        <position position="467"/>
    </location>
</feature>
<dbReference type="InterPro" id="IPR001241">
    <property type="entry name" value="Topo_IIA"/>
</dbReference>
<evidence type="ECO:0000256" key="10">
    <source>
        <dbReference type="HAMAP-Rule" id="MF_01898"/>
    </source>
</evidence>
<dbReference type="PRINTS" id="PR01159">
    <property type="entry name" value="DNAGYRASEB"/>
</dbReference>
<dbReference type="HAMAP" id="MF_01898">
    <property type="entry name" value="GyrB"/>
    <property type="match status" value="1"/>
</dbReference>
<dbReference type="HOGENOM" id="CLU_006146_4_1_14"/>
<dbReference type="GO" id="GO:0034335">
    <property type="term" value="F:DNA negative supercoiling activity"/>
    <property type="evidence" value="ECO:0007669"/>
    <property type="project" value="UniProtKB-ARBA"/>
</dbReference>
<dbReference type="PANTHER" id="PTHR45866:SF1">
    <property type="entry name" value="DNA GYRASE SUBUNIT B, MITOCHONDRIAL"/>
    <property type="match status" value="1"/>
</dbReference>
<dbReference type="NCBIfam" id="TIGR01059">
    <property type="entry name" value="gyrB"/>
    <property type="match status" value="1"/>
</dbReference>
<dbReference type="InterPro" id="IPR011557">
    <property type="entry name" value="GyrB"/>
</dbReference>
<dbReference type="EC" id="5.6.2.2" evidence="10"/>
<dbReference type="Pfam" id="PF02518">
    <property type="entry name" value="HATPase_c"/>
    <property type="match status" value="1"/>
</dbReference>
<protein>
    <recommendedName>
        <fullName evidence="10">DNA gyrase subunit B</fullName>
        <ecNumber evidence="10">5.6.2.2</ecNumber>
    </recommendedName>
</protein>
<dbReference type="PRINTS" id="PR00418">
    <property type="entry name" value="TPI2FAMILY"/>
</dbReference>
<feature type="binding site" evidence="10">
    <location>
        <position position="514"/>
    </location>
    <ligand>
        <name>Mg(2+)</name>
        <dbReference type="ChEBI" id="CHEBI:18420"/>
        <label>2</label>
    </ligand>
</feature>
<organism evidence="12 13">
    <name type="scientific">Mycoplasmoides gallisepticum S6</name>
    <dbReference type="NCBI Taxonomy" id="1006581"/>
    <lineage>
        <taxon>Bacteria</taxon>
        <taxon>Bacillati</taxon>
        <taxon>Mycoplasmatota</taxon>
        <taxon>Mycoplasmoidales</taxon>
        <taxon>Mycoplasmoidaceae</taxon>
        <taxon>Mycoplasmoides</taxon>
    </lineage>
</organism>
<dbReference type="InterPro" id="IPR014721">
    <property type="entry name" value="Ribsml_uS5_D2-typ_fold_subgr"/>
</dbReference>
<comment type="catalytic activity">
    <reaction evidence="1 10">
        <text>ATP-dependent breakage, passage and rejoining of double-stranded DNA.</text>
        <dbReference type="EC" id="5.6.2.2"/>
    </reaction>
</comment>
<dbReference type="GO" id="GO:0046872">
    <property type="term" value="F:metal ion binding"/>
    <property type="evidence" value="ECO:0007669"/>
    <property type="project" value="UniProtKB-KW"/>
</dbReference>
<dbReference type="PANTHER" id="PTHR45866">
    <property type="entry name" value="DNA GYRASE/TOPOISOMERASE SUBUNIT B"/>
    <property type="match status" value="1"/>
</dbReference>
<dbReference type="SUPFAM" id="SSF56719">
    <property type="entry name" value="Type II DNA topoisomerase"/>
    <property type="match status" value="1"/>
</dbReference>
<evidence type="ECO:0000313" key="13">
    <source>
        <dbReference type="Proteomes" id="UP000018735"/>
    </source>
</evidence>
<comment type="miscellaneous">
    <text evidence="10">Few gyrases are as efficient as E.coli at forming negative supercoils. Not all organisms have 2 type II topoisomerases; in organisms with a single type II topoisomerase this enzyme also has to decatenate newly replicated chromosomes.</text>
</comment>
<dbReference type="KEGG" id="mgz:GCW_04070"/>
<keyword evidence="10" id="KW-0963">Cytoplasm</keyword>
<dbReference type="RefSeq" id="WP_011883594.1">
    <property type="nucleotide sequence ID" value="NC_023030.2"/>
</dbReference>
<dbReference type="CDD" id="cd03366">
    <property type="entry name" value="TOPRIM_TopoIIA_GyrB"/>
    <property type="match status" value="1"/>
</dbReference>
<dbReference type="GO" id="GO:0005694">
    <property type="term" value="C:chromosome"/>
    <property type="evidence" value="ECO:0007669"/>
    <property type="project" value="InterPro"/>
</dbReference>
<dbReference type="GO" id="GO:0006261">
    <property type="term" value="P:DNA-templated DNA replication"/>
    <property type="evidence" value="ECO:0007669"/>
    <property type="project" value="UniProtKB-UniRule"/>
</dbReference>
<keyword evidence="8" id="KW-0238">DNA-binding</keyword>
<gene>
    <name evidence="10 12" type="primary">gyrB</name>
    <name evidence="12" type="ORF">GCW_04070</name>
</gene>
<dbReference type="Pfam" id="PF00204">
    <property type="entry name" value="DNA_gyraseB"/>
    <property type="match status" value="1"/>
</dbReference>
<keyword evidence="7 10" id="KW-0799">Topoisomerase</keyword>
<feature type="site" description="Interaction with DNA" evidence="10">
    <location>
        <position position="464"/>
    </location>
</feature>
<evidence type="ECO:0000259" key="11">
    <source>
        <dbReference type="PROSITE" id="PS50880"/>
    </source>
</evidence>
<dbReference type="FunFam" id="3.30.565.10:FF:000002">
    <property type="entry name" value="DNA gyrase subunit B"/>
    <property type="match status" value="1"/>
</dbReference>
<accession>A0A0F6CLJ6</accession>
<dbReference type="CDD" id="cd16928">
    <property type="entry name" value="HATPase_GyrB-like"/>
    <property type="match status" value="1"/>
</dbReference>
<dbReference type="SUPFAM" id="SSF54211">
    <property type="entry name" value="Ribosomal protein S5 domain 2-like"/>
    <property type="match status" value="1"/>
</dbReference>
<comment type="function">
    <text evidence="10">A type II topoisomerase that negatively supercoils closed circular double-stranded (ds) DNA in an ATP-dependent manner to modulate DNA topology and maintain chromosomes in an underwound state. Negative supercoiling favors strand separation, and DNA replication, transcription, recombination and repair, all of which involve strand separation. Also able to catalyze the interconversion of other topological isomers of dsDNA rings, including catenanes and knotted rings. Type II topoisomerases break and join 2 DNA strands simultaneously in an ATP-dependent manner.</text>
</comment>
<dbReference type="Gene3D" id="3.40.50.670">
    <property type="match status" value="1"/>
</dbReference>
<sequence>MNNTKKDQYSSQSIKVLEGLSAVRKRPGMYIGSTDQKGLHHMIWEIIDNSVDEMMAGYGTTVKLTLKDNYLVEVEDDGRGIPVDIHEKTNKSTVETVLTILHAGGKFDSDTYSMSGGLHGVGASVVNALSSSFKVWVNRDYKIHYIEFKDGGVSLKPLEIIGTDNKKQGTRIQFVPDFSIMEQFEYDETIISDRIEQLAFLNKGIKFIFNDERTDKKTKQEWLYEGGIKQYVENLNASKEPIIPQIIYGEKKTKVTLPKRNLEVTMLLEVAFQYTNGYYNSTYSFCNNIHTNQGGTHEEGFKNALYKIINRYALEKKFIKETDGKISKEDLSEGLTAIISIKHSEPQYQGQTKDRLGNTEVREFTNSVVSELLERFFLENPEEAAKITAKAVSAMFSRKRSEAALESARKSPFESASLPGKLADCTTKDMEISELYIVEGDSAGGSAKSGRDRFYQAILPLRGKVLNVEKANHEKIFKNEEIRTLITAIGAGVNPEFSLDKIRYNKIIIMTDADVDGAHIRILLLTFFFRHMFPLIEKGHVYIAQPPLYRVSYNKQNKYIYSDAQLEEWKNQNPNVRYELQRYKGLGEMDDVQLWETTMDPEKRILLKVSINDAANADKTFSLLMGDEVSPRRDFIEKNAKSVKNIDF</sequence>
<proteinExistence type="inferred from homology"/>
<keyword evidence="4 10" id="KW-0547">Nucleotide-binding</keyword>
<dbReference type="Pfam" id="PF01751">
    <property type="entry name" value="Toprim"/>
    <property type="match status" value="1"/>
</dbReference>
<name>A0A0F6CLJ6_MYCGL</name>
<keyword evidence="5 10" id="KW-0067">ATP-binding</keyword>
<dbReference type="PROSITE" id="PS50880">
    <property type="entry name" value="TOPRIM"/>
    <property type="match status" value="1"/>
</dbReference>
<evidence type="ECO:0000256" key="7">
    <source>
        <dbReference type="ARBA" id="ARBA00023029"/>
    </source>
</evidence>
<dbReference type="GO" id="GO:0005524">
    <property type="term" value="F:ATP binding"/>
    <property type="evidence" value="ECO:0007669"/>
    <property type="project" value="UniProtKB-UniRule"/>
</dbReference>
<dbReference type="InterPro" id="IPR013506">
    <property type="entry name" value="Topo_IIA_bsu_dom2"/>
</dbReference>
<evidence type="ECO:0000256" key="2">
    <source>
        <dbReference type="ARBA" id="ARBA00010708"/>
    </source>
</evidence>
<reference evidence="12 13" key="1">
    <citation type="journal article" date="2011" name="PLoS ONE">
        <title>Core proteome of the minimal cell: comparative proteomics of three mollicute species.</title>
        <authorList>
            <person name="Fisunov G.Y."/>
            <person name="Alexeev D.G."/>
            <person name="Bazaleev N.A."/>
            <person name="Ladygina V.G."/>
            <person name="Galyamina M.A."/>
            <person name="Kondratov I.G."/>
            <person name="Zhukova N.A."/>
            <person name="Serebryakova M.V."/>
            <person name="Demina I.A."/>
            <person name="Govorun V.M."/>
        </authorList>
    </citation>
    <scope>NUCLEOTIDE SEQUENCE [LARGE SCALE GENOMIC DNA]</scope>
    <source>
        <strain evidence="12 13">S6</strain>
    </source>
</reference>
<dbReference type="InterPro" id="IPR002288">
    <property type="entry name" value="DNA_gyrase_B_C"/>
</dbReference>
<keyword evidence="6 10" id="KW-0460">Magnesium</keyword>
<dbReference type="SUPFAM" id="SSF55874">
    <property type="entry name" value="ATPase domain of HSP90 chaperone/DNA topoisomerase II/histidine kinase"/>
    <property type="match status" value="1"/>
</dbReference>
<dbReference type="InterPro" id="IPR020568">
    <property type="entry name" value="Ribosomal_Su5_D2-typ_SF"/>
</dbReference>
<evidence type="ECO:0000256" key="9">
    <source>
        <dbReference type="ARBA" id="ARBA00023235"/>
    </source>
</evidence>